<dbReference type="AlphaFoldDB" id="A0A0F4GEH3"/>
<keyword evidence="5" id="KW-1185">Reference proteome</keyword>
<keyword evidence="2" id="KW-0482">Metalloprotease</keyword>
<keyword evidence="3" id="KW-0472">Membrane</keyword>
<dbReference type="OrthoDB" id="445695at2759"/>
<comment type="similarity">
    <text evidence="2">Belongs to the metallo-dependent hydrolases superfamily. Peptidase M19 family.</text>
</comment>
<dbReference type="GO" id="GO:0006508">
    <property type="term" value="P:proteolysis"/>
    <property type="evidence" value="ECO:0007669"/>
    <property type="project" value="UniProtKB-KW"/>
</dbReference>
<protein>
    <recommendedName>
        <fullName evidence="2">Dipeptidase</fullName>
        <ecNumber evidence="2">3.4.13.19</ecNumber>
    </recommendedName>
</protein>
<dbReference type="InterPro" id="IPR032466">
    <property type="entry name" value="Metal_Hydrolase"/>
</dbReference>
<dbReference type="EC" id="3.4.13.19" evidence="2"/>
<dbReference type="SUPFAM" id="SSF51556">
    <property type="entry name" value="Metallo-dependent hydrolases"/>
    <property type="match status" value="1"/>
</dbReference>
<keyword evidence="3" id="KW-0812">Transmembrane</keyword>
<evidence type="ECO:0000256" key="2">
    <source>
        <dbReference type="RuleBase" id="RU341113"/>
    </source>
</evidence>
<dbReference type="CDD" id="cd01301">
    <property type="entry name" value="rDP_like"/>
    <property type="match status" value="1"/>
</dbReference>
<comment type="catalytic activity">
    <reaction evidence="2">
        <text>an L-aminoacyl-L-amino acid + H2O = 2 an L-alpha-amino acid</text>
        <dbReference type="Rhea" id="RHEA:48940"/>
        <dbReference type="ChEBI" id="CHEBI:15377"/>
        <dbReference type="ChEBI" id="CHEBI:59869"/>
        <dbReference type="ChEBI" id="CHEBI:77460"/>
        <dbReference type="EC" id="3.4.13.19"/>
    </reaction>
</comment>
<gene>
    <name evidence="4" type="ORF">TI39_contig1021g00021</name>
</gene>
<dbReference type="Pfam" id="PF01244">
    <property type="entry name" value="Peptidase_M19"/>
    <property type="match status" value="1"/>
</dbReference>
<keyword evidence="2" id="KW-0378">Hydrolase</keyword>
<dbReference type="PANTHER" id="PTHR10443:SF12">
    <property type="entry name" value="DIPEPTIDASE"/>
    <property type="match status" value="1"/>
</dbReference>
<dbReference type="Gene3D" id="3.20.20.140">
    <property type="entry name" value="Metal-dependent hydrolases"/>
    <property type="match status" value="1"/>
</dbReference>
<dbReference type="GO" id="GO:0046872">
    <property type="term" value="F:metal ion binding"/>
    <property type="evidence" value="ECO:0007669"/>
    <property type="project" value="UniProtKB-UniRule"/>
</dbReference>
<comment type="cofactor">
    <cofactor evidence="2">
        <name>Zn(2+)</name>
        <dbReference type="ChEBI" id="CHEBI:29105"/>
    </cofactor>
</comment>
<comment type="caution">
    <text evidence="4">The sequence shown here is derived from an EMBL/GenBank/DDBJ whole genome shotgun (WGS) entry which is preliminary data.</text>
</comment>
<keyword evidence="3" id="KW-1133">Transmembrane helix</keyword>
<name>A0A0F4GEH3_9PEZI</name>
<evidence type="ECO:0000256" key="1">
    <source>
        <dbReference type="ARBA" id="ARBA00022997"/>
    </source>
</evidence>
<proteinExistence type="inferred from homology"/>
<dbReference type="Proteomes" id="UP000033647">
    <property type="component" value="Unassembled WGS sequence"/>
</dbReference>
<accession>A0A0F4GEH3</accession>
<dbReference type="GO" id="GO:0070573">
    <property type="term" value="F:metallodipeptidase activity"/>
    <property type="evidence" value="ECO:0007669"/>
    <property type="project" value="InterPro"/>
</dbReference>
<evidence type="ECO:0000313" key="5">
    <source>
        <dbReference type="Proteomes" id="UP000033647"/>
    </source>
</evidence>
<evidence type="ECO:0000256" key="3">
    <source>
        <dbReference type="SAM" id="Phobius"/>
    </source>
</evidence>
<dbReference type="STRING" id="1047168.A0A0F4GEH3"/>
<sequence>MNHEDRAKVFTAIHPDGRGEKYLPPPAADGFFAHHPDGRRQEWWFRNKPSERKRKSRLARFIGSALIIAIVFTTYATSCFCQDFLRELVRHEPMLSGAAKILSKNPLIDGHNDLLFLIRLLYKNKIYQHNFTQPFEHGNFSSEFDLYRADKGRMGGAFWSAWVPCPSDGLDFSDKAYAPFVKGTLEQIDLFNRLSAQYPKYFTLSRNAAEAERNFKQGKLISPLAIEGLHQIGNSISTLRLYHALGVRYATMNWNCHNIYSDAAVVEVDNESRASKPYWGGVSPAGHKLVQEMNRLGMLVDLSHVSADTMRDVLGGTPEKGWNGSVAPPIFSHSSAYSLCPHPRNVPDDILRLVKKRNSVVMVNFSPDFVSCKASNSSTGLPDFVEETNTIEHVVEHIMHIGELIGYDHVGIGSDFDGIEGTPRGLEDVTKFPDLIDLLLEKGVSEDDCAKIAGGNLLRVWHEADHVAARLQKELKPLEDEPGWLFGR</sequence>
<dbReference type="PROSITE" id="PS51365">
    <property type="entry name" value="RENAL_DIPEPTIDASE_2"/>
    <property type="match status" value="1"/>
</dbReference>
<organism evidence="4 5">
    <name type="scientific">Zymoseptoria brevis</name>
    <dbReference type="NCBI Taxonomy" id="1047168"/>
    <lineage>
        <taxon>Eukaryota</taxon>
        <taxon>Fungi</taxon>
        <taxon>Dikarya</taxon>
        <taxon>Ascomycota</taxon>
        <taxon>Pezizomycotina</taxon>
        <taxon>Dothideomycetes</taxon>
        <taxon>Dothideomycetidae</taxon>
        <taxon>Mycosphaerellales</taxon>
        <taxon>Mycosphaerellaceae</taxon>
        <taxon>Zymoseptoria</taxon>
    </lineage>
</organism>
<keyword evidence="2" id="KW-0645">Protease</keyword>
<evidence type="ECO:0000313" key="4">
    <source>
        <dbReference type="EMBL" id="KJX95818.1"/>
    </source>
</evidence>
<dbReference type="PANTHER" id="PTHR10443">
    <property type="entry name" value="MICROSOMAL DIPEPTIDASE"/>
    <property type="match status" value="1"/>
</dbReference>
<dbReference type="InterPro" id="IPR008257">
    <property type="entry name" value="Pept_M19"/>
</dbReference>
<keyword evidence="1 2" id="KW-0224">Dipeptidase</keyword>
<keyword evidence="2" id="KW-0479">Metal-binding</keyword>
<reference evidence="4 5" key="1">
    <citation type="submission" date="2015-03" db="EMBL/GenBank/DDBJ databases">
        <title>RNA-seq based gene annotation and comparative genomics of four Zymoseptoria species reveal species-specific pathogenicity related genes and transposable element activity.</title>
        <authorList>
            <person name="Grandaubert J."/>
            <person name="Bhattacharyya A."/>
            <person name="Stukenbrock E.H."/>
        </authorList>
    </citation>
    <scope>NUCLEOTIDE SEQUENCE [LARGE SCALE GENOMIC DNA]</scope>
    <source>
        <strain evidence="4 5">Zb18110</strain>
    </source>
</reference>
<keyword evidence="2" id="KW-0862">Zinc</keyword>
<dbReference type="EMBL" id="LAFY01001012">
    <property type="protein sequence ID" value="KJX95818.1"/>
    <property type="molecule type" value="Genomic_DNA"/>
</dbReference>
<feature type="transmembrane region" description="Helical" evidence="3">
    <location>
        <begin position="58"/>
        <end position="76"/>
    </location>
</feature>